<evidence type="ECO:0008006" key="5">
    <source>
        <dbReference type="Google" id="ProtNLM"/>
    </source>
</evidence>
<feature type="signal peptide" evidence="2">
    <location>
        <begin position="1"/>
        <end position="22"/>
    </location>
</feature>
<keyword evidence="4" id="KW-1185">Reference proteome</keyword>
<dbReference type="RefSeq" id="WP_378739104.1">
    <property type="nucleotide sequence ID" value="NZ_JBHSTT010000019.1"/>
</dbReference>
<protein>
    <recommendedName>
        <fullName evidence="5">Alpha/beta hydrolase</fullName>
    </recommendedName>
</protein>
<accession>A0ABW1WP83</accession>
<proteinExistence type="predicted"/>
<dbReference type="Proteomes" id="UP001596237">
    <property type="component" value="Unassembled WGS sequence"/>
</dbReference>
<gene>
    <name evidence="3" type="ORF">ACFQDP_05845</name>
</gene>
<comment type="caution">
    <text evidence="3">The sequence shown here is derived from an EMBL/GenBank/DDBJ whole genome shotgun (WGS) entry which is preliminary data.</text>
</comment>
<reference evidence="4" key="1">
    <citation type="journal article" date="2019" name="Int. J. Syst. Evol. Microbiol.">
        <title>The Global Catalogue of Microorganisms (GCM) 10K type strain sequencing project: providing services to taxonomists for standard genome sequencing and annotation.</title>
        <authorList>
            <consortium name="The Broad Institute Genomics Platform"/>
            <consortium name="The Broad Institute Genome Sequencing Center for Infectious Disease"/>
            <person name="Wu L."/>
            <person name="Ma J."/>
        </authorList>
    </citation>
    <scope>NUCLEOTIDE SEQUENCE [LARGE SCALE GENOMIC DNA]</scope>
    <source>
        <strain evidence="4">CCUG 36916</strain>
    </source>
</reference>
<keyword evidence="2" id="KW-0732">Signal</keyword>
<organism evidence="3 4">
    <name type="scientific">Methylorubrum zatmanii</name>
    <dbReference type="NCBI Taxonomy" id="29429"/>
    <lineage>
        <taxon>Bacteria</taxon>
        <taxon>Pseudomonadati</taxon>
        <taxon>Pseudomonadota</taxon>
        <taxon>Alphaproteobacteria</taxon>
        <taxon>Hyphomicrobiales</taxon>
        <taxon>Methylobacteriaceae</taxon>
        <taxon>Methylorubrum</taxon>
    </lineage>
</organism>
<evidence type="ECO:0000256" key="2">
    <source>
        <dbReference type="SAM" id="SignalP"/>
    </source>
</evidence>
<evidence type="ECO:0000313" key="3">
    <source>
        <dbReference type="EMBL" id="MFC6388865.1"/>
    </source>
</evidence>
<dbReference type="EMBL" id="JBHSTT010000019">
    <property type="protein sequence ID" value="MFC6388865.1"/>
    <property type="molecule type" value="Genomic_DNA"/>
</dbReference>
<feature type="chain" id="PRO_5045378574" description="Alpha/beta hydrolase" evidence="2">
    <location>
        <begin position="23"/>
        <end position="82"/>
    </location>
</feature>
<sequence>MFSNIFAGAALTLILTAGAAVAQVPSRTPDGRLPAATGSIRDGARTDGAFEVGERAPSLFGPQRPVRSTFNPSTARARHYER</sequence>
<name>A0ABW1WP83_9HYPH</name>
<evidence type="ECO:0000256" key="1">
    <source>
        <dbReference type="SAM" id="MobiDB-lite"/>
    </source>
</evidence>
<feature type="region of interest" description="Disordered" evidence="1">
    <location>
        <begin position="55"/>
        <end position="82"/>
    </location>
</feature>
<evidence type="ECO:0000313" key="4">
    <source>
        <dbReference type="Proteomes" id="UP001596237"/>
    </source>
</evidence>